<proteinExistence type="predicted"/>
<sequence length="201" mass="23356">MADVWKSQGRKFCEICKVCKINDVLSVLLIIIGYECSGRKYYWHIYSGGYSYYFYHLILFGYYKDNFSESTWSPPSSFYTACEYQIRLAAEEACTQNASLYNTESATNFAHVKEEPHGNKAIVRLNKEQEYYQRNMHTISSENMHFPYEIPLPGECSSLAVKEEPLEHDIAVPTEEHLTVKGPIEFKKKSAVKNIRKREDC</sequence>
<keyword evidence="1" id="KW-1185">Reference proteome</keyword>
<dbReference type="Proteomes" id="UP000095283">
    <property type="component" value="Unplaced"/>
</dbReference>
<organism evidence="1 2">
    <name type="scientific">Heterorhabditis bacteriophora</name>
    <name type="common">Entomopathogenic nematode worm</name>
    <dbReference type="NCBI Taxonomy" id="37862"/>
    <lineage>
        <taxon>Eukaryota</taxon>
        <taxon>Metazoa</taxon>
        <taxon>Ecdysozoa</taxon>
        <taxon>Nematoda</taxon>
        <taxon>Chromadorea</taxon>
        <taxon>Rhabditida</taxon>
        <taxon>Rhabditina</taxon>
        <taxon>Rhabditomorpha</taxon>
        <taxon>Strongyloidea</taxon>
        <taxon>Heterorhabditidae</taxon>
        <taxon>Heterorhabditis</taxon>
    </lineage>
</organism>
<name>A0A1I7X6S2_HETBA</name>
<dbReference type="WBParaSite" id="Hba_13130">
    <property type="protein sequence ID" value="Hba_13130"/>
    <property type="gene ID" value="Hba_13130"/>
</dbReference>
<evidence type="ECO:0000313" key="1">
    <source>
        <dbReference type="Proteomes" id="UP000095283"/>
    </source>
</evidence>
<reference evidence="2" key="1">
    <citation type="submission" date="2016-11" db="UniProtKB">
        <authorList>
            <consortium name="WormBaseParasite"/>
        </authorList>
    </citation>
    <scope>IDENTIFICATION</scope>
</reference>
<accession>A0A1I7X6S2</accession>
<evidence type="ECO:0000313" key="2">
    <source>
        <dbReference type="WBParaSite" id="Hba_13130"/>
    </source>
</evidence>
<protein>
    <submittedName>
        <fullName evidence="2">WW domain-containing protein</fullName>
    </submittedName>
</protein>
<dbReference type="AlphaFoldDB" id="A0A1I7X6S2"/>